<evidence type="ECO:0000256" key="1">
    <source>
        <dbReference type="SAM" id="Phobius"/>
    </source>
</evidence>
<accession>C3KQI4</accession>
<dbReference type="EMBL" id="CP000874">
    <property type="protein sequence ID" value="ACP22342.1"/>
    <property type="molecule type" value="Genomic_DNA"/>
</dbReference>
<keyword evidence="1" id="KW-1133">Transmembrane helix</keyword>
<organism evidence="2 3">
    <name type="scientific">Sinorhizobium fredii (strain NBRC 101917 / NGR234)</name>
    <dbReference type="NCBI Taxonomy" id="394"/>
    <lineage>
        <taxon>Bacteria</taxon>
        <taxon>Pseudomonadati</taxon>
        <taxon>Pseudomonadota</taxon>
        <taxon>Alphaproteobacteria</taxon>
        <taxon>Hyphomicrobiales</taxon>
        <taxon>Rhizobiaceae</taxon>
        <taxon>Sinorhizobium/Ensifer group</taxon>
        <taxon>Sinorhizobium</taxon>
    </lineage>
</organism>
<sequence>MHFELLHAFALKWFGRQPRAWLAYGGASLSSKIAIFVYLGYPN</sequence>
<dbReference type="HOGENOM" id="CLU_3238707_0_0_5"/>
<reference evidence="3" key="1">
    <citation type="journal article" date="2004" name="J. Bacteriol.">
        <title>An evolutionary hot spot: the pNGR234b replicon of Rhizobium sp. strain NGR234.</title>
        <authorList>
            <person name="Streit W.R."/>
            <person name="Schmitz R.A."/>
            <person name="Perret X."/>
            <person name="Staehelin C."/>
            <person name="Deakin W.J."/>
            <person name="Raasch C."/>
            <person name="Liesegang H."/>
            <person name="Broughton W.J."/>
        </authorList>
    </citation>
    <scope>NUCLEOTIDE SEQUENCE [LARGE SCALE GENOMIC DNA]</scope>
    <source>
        <strain evidence="3">NBRC 101917 / NGR234</strain>
    </source>
</reference>
<dbReference type="Proteomes" id="UP000001054">
    <property type="component" value="Plasmid pNGR234b"/>
</dbReference>
<reference evidence="2 3" key="2">
    <citation type="journal article" date="2009" name="Appl. Environ. Microbiol.">
        <title>Rhizobium sp. strain NGR234 possesses a remarkable number of secretion systems.</title>
        <authorList>
            <person name="Schmeisser C."/>
            <person name="Liesegang H."/>
            <person name="Krysciak D."/>
            <person name="Bakkou N."/>
            <person name="Le Quere A."/>
            <person name="Wollherr A."/>
            <person name="Heinemeyer I."/>
            <person name="Morgenstern B."/>
            <person name="Pommerening-Roeser A."/>
            <person name="Flores M."/>
            <person name="Palacios R."/>
            <person name="Brenner S."/>
            <person name="Gottschalk G."/>
            <person name="Schmitz R.A."/>
            <person name="Broughton W.J."/>
            <person name="Perret X."/>
            <person name="Strittmatter A.W."/>
            <person name="Streit W.R."/>
        </authorList>
    </citation>
    <scope>NUCLEOTIDE SEQUENCE [LARGE SCALE GENOMIC DNA]</scope>
    <source>
        <strain evidence="3">NBRC 101917 / NGR234</strain>
    </source>
</reference>
<feature type="transmembrane region" description="Helical" evidence="1">
    <location>
        <begin position="21"/>
        <end position="41"/>
    </location>
</feature>
<protein>
    <submittedName>
        <fullName evidence="2">Uncharacterized protein</fullName>
    </submittedName>
</protein>
<evidence type="ECO:0000313" key="3">
    <source>
        <dbReference type="Proteomes" id="UP000001054"/>
    </source>
</evidence>
<gene>
    <name evidence="2" type="ordered locus">NGR_b08860</name>
</gene>
<keyword evidence="1" id="KW-0472">Membrane</keyword>
<proteinExistence type="predicted"/>
<keyword evidence="2" id="KW-0614">Plasmid</keyword>
<dbReference type="KEGG" id="rhi:NGR_b08860"/>
<name>C3KQI4_SINFN</name>
<geneLocation type="plasmid" evidence="3">
    <name>sym pNGR234b</name>
</geneLocation>
<evidence type="ECO:0000313" key="2">
    <source>
        <dbReference type="EMBL" id="ACP22342.1"/>
    </source>
</evidence>
<dbReference type="AlphaFoldDB" id="C3KQI4"/>
<keyword evidence="3" id="KW-1185">Reference proteome</keyword>
<keyword evidence="1" id="KW-0812">Transmembrane</keyword>